<dbReference type="GO" id="GO:0016757">
    <property type="term" value="F:glycosyltransferase activity"/>
    <property type="evidence" value="ECO:0007669"/>
    <property type="project" value="UniProtKB-KW"/>
</dbReference>
<evidence type="ECO:0000313" key="1">
    <source>
        <dbReference type="EMBL" id="KGL66870.1"/>
    </source>
</evidence>
<reference evidence="2 4" key="2">
    <citation type="submission" date="2019-06" db="EMBL/GenBank/DDBJ databases">
        <authorList>
            <person name="Rodrigo-Torres L."/>
            <person name="Arahal R. D."/>
            <person name="Lucena T."/>
        </authorList>
    </citation>
    <scope>NUCLEOTIDE SEQUENCE [LARGE SCALE GENOMIC DNA]</scope>
    <source>
        <strain evidence="2 4">INIA P508</strain>
    </source>
</reference>
<dbReference type="EC" id="2.4.2.-" evidence="2"/>
<dbReference type="EMBL" id="JROC01000032">
    <property type="protein sequence ID" value="KGL66870.1"/>
    <property type="molecule type" value="Genomic_DNA"/>
</dbReference>
<dbReference type="Proteomes" id="UP000030001">
    <property type="component" value="Unassembled WGS sequence"/>
</dbReference>
<dbReference type="PANTHER" id="PTHR43235">
    <property type="entry name" value="GLUTAMINE AMIDOTRANSFERASE PB2B2.05-RELATED"/>
    <property type="match status" value="1"/>
</dbReference>
<accession>A0A099YE78</accession>
<dbReference type="CDD" id="cd01745">
    <property type="entry name" value="GATase1_2"/>
    <property type="match status" value="1"/>
</dbReference>
<keyword evidence="2" id="KW-0328">Glycosyltransferase</keyword>
<dbReference type="PROSITE" id="PS51273">
    <property type="entry name" value="GATASE_TYPE_1"/>
    <property type="match status" value="1"/>
</dbReference>
<dbReference type="AlphaFoldDB" id="A0A099YE78"/>
<dbReference type="InterPro" id="IPR029062">
    <property type="entry name" value="Class_I_gatase-like"/>
</dbReference>
<evidence type="ECO:0000313" key="2">
    <source>
        <dbReference type="EMBL" id="VTZ93046.1"/>
    </source>
</evidence>
<dbReference type="GO" id="GO:0005829">
    <property type="term" value="C:cytosol"/>
    <property type="evidence" value="ECO:0007669"/>
    <property type="project" value="TreeGrafter"/>
</dbReference>
<dbReference type="Pfam" id="PF07722">
    <property type="entry name" value="Peptidase_C26"/>
    <property type="match status" value="1"/>
</dbReference>
<reference evidence="1 3" key="1">
    <citation type="submission" date="2014-09" db="EMBL/GenBank/DDBJ databases">
        <title>Lactobacillus mucosae CRL573 Genome Sequencing.</title>
        <authorList>
            <person name="Bleckwedel J."/>
            <person name="Teran L.C."/>
            <person name="Bonacina J."/>
            <person name="Saavedra L."/>
            <person name="Mozzi F.B."/>
            <person name="Raya R.R."/>
        </authorList>
    </citation>
    <scope>NUCLEOTIDE SEQUENCE [LARGE SCALE GENOMIC DNA]</scope>
    <source>
        <strain evidence="1 3">CRL573</strain>
    </source>
</reference>
<dbReference type="RefSeq" id="WP_034540220.1">
    <property type="nucleotide sequence ID" value="NZ_CABFNH010000031.1"/>
</dbReference>
<dbReference type="Proteomes" id="UP000365705">
    <property type="component" value="Unassembled WGS sequence"/>
</dbReference>
<dbReference type="PANTHER" id="PTHR43235:SF1">
    <property type="entry name" value="GLUTAMINE AMIDOTRANSFERASE PB2B2.05-RELATED"/>
    <property type="match status" value="1"/>
</dbReference>
<protein>
    <submittedName>
        <fullName evidence="1">Glutamine amidotransferase</fullName>
        <ecNumber evidence="2">2.4.2.-</ecNumber>
    </submittedName>
</protein>
<dbReference type="GO" id="GO:0006598">
    <property type="term" value="P:polyamine catabolic process"/>
    <property type="evidence" value="ECO:0007669"/>
    <property type="project" value="TreeGrafter"/>
</dbReference>
<dbReference type="InterPro" id="IPR011697">
    <property type="entry name" value="Peptidase_C26"/>
</dbReference>
<dbReference type="GO" id="GO:0033969">
    <property type="term" value="F:gamma-glutamyl-gamma-aminobutyrate hydrolase activity"/>
    <property type="evidence" value="ECO:0007669"/>
    <property type="project" value="TreeGrafter"/>
</dbReference>
<evidence type="ECO:0000313" key="3">
    <source>
        <dbReference type="Proteomes" id="UP000030001"/>
    </source>
</evidence>
<dbReference type="EMBL" id="CABFNH010000031">
    <property type="protein sequence ID" value="VTZ93046.1"/>
    <property type="molecule type" value="Genomic_DNA"/>
</dbReference>
<dbReference type="SUPFAM" id="SSF52317">
    <property type="entry name" value="Class I glutamine amidotransferase-like"/>
    <property type="match status" value="1"/>
</dbReference>
<gene>
    <name evidence="2" type="ORF">LMUP508_01850</name>
    <name evidence="1" type="ORF">LX03_06195</name>
</gene>
<sequence>MKPKIAIPAATLTEATNVINERNAPFAPRPIIEAVVKSGGVPIIFPSVQPDLAPEYLETFDGIVFAGGADVDPTFYGQEPHMNLGMTYRKRDLFEIALLKGAVQSGKAILGICRGMQLINIGLGGTVYQDLSENPDAHLKHVQGAPGNLPSHHIDVDLDSRLYKLIGKHPYINSRHHQAIDRVAPSLKVAARAQDLVIEALESSDSDQILAVQWHPENMYKHYRESQALFGDFIRRSAKVAAKRHHTDNQNN</sequence>
<evidence type="ECO:0000313" key="4">
    <source>
        <dbReference type="Proteomes" id="UP000365705"/>
    </source>
</evidence>
<keyword evidence="1" id="KW-0808">Transferase</keyword>
<dbReference type="Gene3D" id="3.40.50.880">
    <property type="match status" value="1"/>
</dbReference>
<dbReference type="InterPro" id="IPR044668">
    <property type="entry name" value="PuuD-like"/>
</dbReference>
<name>A0A099YE78_LIMMU</name>
<proteinExistence type="predicted"/>
<keyword evidence="1" id="KW-0315">Glutamine amidotransferase</keyword>
<organism evidence="1 3">
    <name type="scientific">Limosilactobacillus mucosae</name>
    <name type="common">Lactobacillus mucosae</name>
    <dbReference type="NCBI Taxonomy" id="97478"/>
    <lineage>
        <taxon>Bacteria</taxon>
        <taxon>Bacillati</taxon>
        <taxon>Bacillota</taxon>
        <taxon>Bacilli</taxon>
        <taxon>Lactobacillales</taxon>
        <taxon>Lactobacillaceae</taxon>
        <taxon>Limosilactobacillus</taxon>
    </lineage>
</organism>